<dbReference type="Gene3D" id="3.40.50.300">
    <property type="entry name" value="P-loop containing nucleotide triphosphate hydrolases"/>
    <property type="match status" value="1"/>
</dbReference>
<evidence type="ECO:0000313" key="3">
    <source>
        <dbReference type="Proteomes" id="UP000306223"/>
    </source>
</evidence>
<proteinExistence type="predicted"/>
<dbReference type="InterPro" id="IPR027417">
    <property type="entry name" value="P-loop_NTPase"/>
</dbReference>
<dbReference type="RefSeq" id="WP_136857455.1">
    <property type="nucleotide sequence ID" value="NZ_SUNH01000020.1"/>
</dbReference>
<dbReference type="Proteomes" id="UP000306223">
    <property type="component" value="Unassembled WGS sequence"/>
</dbReference>
<protein>
    <recommendedName>
        <fullName evidence="4">ATP-binding cassette domain-containing protein</fullName>
    </recommendedName>
</protein>
<reference evidence="2 3" key="1">
    <citation type="submission" date="2019-04" db="EMBL/GenBank/DDBJ databases">
        <authorList>
            <person name="Li J."/>
        </authorList>
    </citation>
    <scope>NUCLEOTIDE SEQUENCE [LARGE SCALE GENOMIC DNA]</scope>
    <source>
        <strain evidence="2 3">CCTCC AB2016182</strain>
    </source>
</reference>
<accession>A0A4U0QLU2</accession>
<evidence type="ECO:0000256" key="1">
    <source>
        <dbReference type="SAM" id="MobiDB-lite"/>
    </source>
</evidence>
<sequence>MALARVGLPHHAGRLWQDPSGGEQQRVKLVRVAAAGTGSDPCWLLRDEPVSSLGIAHRLSVMRLAGAGRWRSCTT</sequence>
<dbReference type="AlphaFoldDB" id="A0A4U0QLU2"/>
<organism evidence="2 3">
    <name type="scientific">Paracoccus hibiscisoli</name>
    <dbReference type="NCBI Taxonomy" id="2023261"/>
    <lineage>
        <taxon>Bacteria</taxon>
        <taxon>Pseudomonadati</taxon>
        <taxon>Pseudomonadota</taxon>
        <taxon>Alphaproteobacteria</taxon>
        <taxon>Rhodobacterales</taxon>
        <taxon>Paracoccaceae</taxon>
        <taxon>Paracoccus</taxon>
    </lineage>
</organism>
<dbReference type="EMBL" id="SUNH01000020">
    <property type="protein sequence ID" value="TJZ82781.1"/>
    <property type="molecule type" value="Genomic_DNA"/>
</dbReference>
<keyword evidence="3" id="KW-1185">Reference proteome</keyword>
<name>A0A4U0QLU2_9RHOB</name>
<dbReference type="OrthoDB" id="9805601at2"/>
<evidence type="ECO:0008006" key="4">
    <source>
        <dbReference type="Google" id="ProtNLM"/>
    </source>
</evidence>
<gene>
    <name evidence="2" type="ORF">FA740_14325</name>
</gene>
<evidence type="ECO:0000313" key="2">
    <source>
        <dbReference type="EMBL" id="TJZ82781.1"/>
    </source>
</evidence>
<comment type="caution">
    <text evidence="2">The sequence shown here is derived from an EMBL/GenBank/DDBJ whole genome shotgun (WGS) entry which is preliminary data.</text>
</comment>
<dbReference type="SUPFAM" id="SSF52540">
    <property type="entry name" value="P-loop containing nucleoside triphosphate hydrolases"/>
    <property type="match status" value="1"/>
</dbReference>
<feature type="region of interest" description="Disordered" evidence="1">
    <location>
        <begin position="1"/>
        <end position="20"/>
    </location>
</feature>